<dbReference type="AlphaFoldDB" id="A0AAD9JZU6"/>
<organism evidence="2 3">
    <name type="scientific">Paralvinella palmiformis</name>
    <dbReference type="NCBI Taxonomy" id="53620"/>
    <lineage>
        <taxon>Eukaryota</taxon>
        <taxon>Metazoa</taxon>
        <taxon>Spiralia</taxon>
        <taxon>Lophotrochozoa</taxon>
        <taxon>Annelida</taxon>
        <taxon>Polychaeta</taxon>
        <taxon>Sedentaria</taxon>
        <taxon>Canalipalpata</taxon>
        <taxon>Terebellida</taxon>
        <taxon>Terebelliformia</taxon>
        <taxon>Alvinellidae</taxon>
        <taxon>Paralvinella</taxon>
    </lineage>
</organism>
<accession>A0AAD9JZU6</accession>
<name>A0AAD9JZU6_9ANNE</name>
<dbReference type="Proteomes" id="UP001208570">
    <property type="component" value="Unassembled WGS sequence"/>
</dbReference>
<reference evidence="2" key="1">
    <citation type="journal article" date="2023" name="Mol. Biol. Evol.">
        <title>Third-Generation Sequencing Reveals the Adaptive Role of the Epigenome in Three Deep-Sea Polychaetes.</title>
        <authorList>
            <person name="Perez M."/>
            <person name="Aroh O."/>
            <person name="Sun Y."/>
            <person name="Lan Y."/>
            <person name="Juniper S.K."/>
            <person name="Young C.R."/>
            <person name="Angers B."/>
            <person name="Qian P.Y."/>
        </authorList>
    </citation>
    <scope>NUCLEOTIDE SEQUENCE</scope>
    <source>
        <strain evidence="2">P08H-3</strain>
    </source>
</reference>
<proteinExistence type="predicted"/>
<dbReference type="PANTHER" id="PTHR46534">
    <property type="entry name" value="IGGFC_BINDING DOMAIN-CONTAINING PROTEIN"/>
    <property type="match status" value="1"/>
</dbReference>
<dbReference type="Pfam" id="PF17517">
    <property type="entry name" value="IgGFc_binding"/>
    <property type="match status" value="1"/>
</dbReference>
<protein>
    <recommendedName>
        <fullName evidence="1">IgGFc-binding protein N-terminal domain-containing protein</fullName>
    </recommendedName>
</protein>
<dbReference type="EMBL" id="JAODUP010000101">
    <property type="protein sequence ID" value="KAK2162256.1"/>
    <property type="molecule type" value="Genomic_DNA"/>
</dbReference>
<dbReference type="PANTHER" id="PTHR46534:SF1">
    <property type="entry name" value="IGGFC-BINDING PROTEIN N-TERMINAL DOMAIN-CONTAINING PROTEIN"/>
    <property type="match status" value="1"/>
</dbReference>
<evidence type="ECO:0000259" key="1">
    <source>
        <dbReference type="Pfam" id="PF17517"/>
    </source>
</evidence>
<comment type="caution">
    <text evidence="2">The sequence shown here is derived from an EMBL/GenBank/DDBJ whole genome shotgun (WGS) entry which is preliminary data.</text>
</comment>
<gene>
    <name evidence="2" type="ORF">LSH36_101g04014</name>
</gene>
<feature type="domain" description="IgGFc-binding protein N-terminal" evidence="1">
    <location>
        <begin position="104"/>
        <end position="420"/>
    </location>
</feature>
<evidence type="ECO:0000313" key="2">
    <source>
        <dbReference type="EMBL" id="KAK2162256.1"/>
    </source>
</evidence>
<dbReference type="InterPro" id="IPR035234">
    <property type="entry name" value="IgGFc-bd_N"/>
</dbReference>
<sequence length="689" mass="75698">MALPYLYLLSVLSMRYYHPEDPGYVNLYISGYQDTLVEYSLPWEQESRRIALNEANKRRWSASYLLTVDQEDTCLTRAIIVRTSEQVTIQVSRGKLQLTNTVAYTALPLADDGKQFLISSQPNARDGLKGSQPIFAIGAGHKRAKVKLYNKHADQKSEFLFSRGLAPFEMLEIPGGLLNITGIYVSSDKPIVVYSGHQCANVPTDANFCEPLFQQVPPLAAIGSEYIMGPIKQRDQAGYTARIITTKQGSDVILATKEGRLQVEDANLRGCTLTDLGEVYNVQCRSPFGVGTYVDVRITPSTLPLVVKCSTPCYVYQMNHGGSRPAIDVRTDPFMALVPPLKQRAANARFATVSSFADGREMFFRDFVSVIAPRNKVVLLDEIILPPNTGYTVGDYKVYSGEIGHGFHVIRTSDGDVTNLVVQVYGHGPSAPFTGRSAYGLAGTFFGSADRDIVPSTITPSRYTKTSSAPSRLRTTTTTTITKTTTGNHATDVISAFVPLAPVSSSKAVTTGSRRLTTLMGYDLDRSYSGRYIRGCYNNGAVLCRNGDHLYRTQFAKLSRSTVCIKRRNKSKTFVPDQAKLAMAADTMVCVTDSGQVLTLKSNQKDPDYWKIHDLSCVLKPKYDDGYDQIGQSTDGEDVNAEPDYVEVAPPDGYDNAEMEGFGARINQGLGGLEEHSNDSYNILPPSTV</sequence>
<evidence type="ECO:0000313" key="3">
    <source>
        <dbReference type="Proteomes" id="UP001208570"/>
    </source>
</evidence>
<keyword evidence="3" id="KW-1185">Reference proteome</keyword>